<reference evidence="3 4" key="1">
    <citation type="journal article" date="2020" name="Front. Microbiol.">
        <title>Single-cell genomics of novel Actinobacteria with the Wood-Ljungdahl pathway discovered in a serpentinizing system.</title>
        <authorList>
            <person name="Merino N."/>
            <person name="Kawai M."/>
            <person name="Boyd E.S."/>
            <person name="Colman D.R."/>
            <person name="McGlynn S.E."/>
            <person name="Nealson K.H."/>
            <person name="Kurokawa K."/>
            <person name="Hongoh Y."/>
        </authorList>
    </citation>
    <scope>NUCLEOTIDE SEQUENCE [LARGE SCALE GENOMIC DNA]</scope>
    <source>
        <strain evidence="1 4">S34</strain>
        <strain evidence="2 3">S44</strain>
    </source>
</reference>
<proteinExistence type="predicted"/>
<dbReference type="SUPFAM" id="SSF51445">
    <property type="entry name" value="(Trans)glycosidases"/>
    <property type="match status" value="1"/>
</dbReference>
<dbReference type="RefSeq" id="WP_176231850.1">
    <property type="nucleotide sequence ID" value="NZ_BLRZ01000143.1"/>
</dbReference>
<dbReference type="AlphaFoldDB" id="A0A6V8PE66"/>
<dbReference type="InterPro" id="IPR017853">
    <property type="entry name" value="GH"/>
</dbReference>
<evidence type="ECO:0000313" key="2">
    <source>
        <dbReference type="EMBL" id="GFP37676.1"/>
    </source>
</evidence>
<protein>
    <submittedName>
        <fullName evidence="1">Beta-glucosidase</fullName>
    </submittedName>
</protein>
<evidence type="ECO:0000313" key="3">
    <source>
        <dbReference type="Proteomes" id="UP000561271"/>
    </source>
</evidence>
<sequence>MEQLKHKKFLWGTATSSHQVEGGNFYNDWWLWEKEGRIKTGDSSHPACEHYQRYKEDFDLIKFRTYAVGVRL</sequence>
<dbReference type="Proteomes" id="UP000561271">
    <property type="component" value="Unassembled WGS sequence"/>
</dbReference>
<dbReference type="InterPro" id="IPR033132">
    <property type="entry name" value="GH_1_N_CS"/>
</dbReference>
<accession>A0A6V8PE66</accession>
<organism evidence="1 4">
    <name type="scientific">Candidatus Hakubella thermalkaliphila</name>
    <dbReference type="NCBI Taxonomy" id="2754717"/>
    <lineage>
        <taxon>Bacteria</taxon>
        <taxon>Bacillati</taxon>
        <taxon>Actinomycetota</taxon>
        <taxon>Actinomycetota incertae sedis</taxon>
        <taxon>Candidatus Hakubellales</taxon>
        <taxon>Candidatus Hakubellaceae</taxon>
        <taxon>Candidatus Hakubella</taxon>
    </lineage>
</organism>
<dbReference type="InterPro" id="IPR001360">
    <property type="entry name" value="Glyco_hydro_1"/>
</dbReference>
<dbReference type="EMBL" id="BLSC01000133">
    <property type="protein sequence ID" value="GFP37676.1"/>
    <property type="molecule type" value="Genomic_DNA"/>
</dbReference>
<dbReference type="Gene3D" id="3.20.20.80">
    <property type="entry name" value="Glycosidases"/>
    <property type="match status" value="1"/>
</dbReference>
<dbReference type="GO" id="GO:0004553">
    <property type="term" value="F:hydrolase activity, hydrolyzing O-glycosyl compounds"/>
    <property type="evidence" value="ECO:0007669"/>
    <property type="project" value="InterPro"/>
</dbReference>
<name>A0A6V8PE66_9ACTN</name>
<dbReference type="PROSITE" id="PS00653">
    <property type="entry name" value="GLYCOSYL_HYDROL_F1_2"/>
    <property type="match status" value="1"/>
</dbReference>
<dbReference type="Pfam" id="PF00232">
    <property type="entry name" value="Glyco_hydro_1"/>
    <property type="match status" value="1"/>
</dbReference>
<comment type="caution">
    <text evidence="1">The sequence shown here is derived from an EMBL/GenBank/DDBJ whole genome shotgun (WGS) entry which is preliminary data.</text>
</comment>
<dbReference type="GO" id="GO:0005975">
    <property type="term" value="P:carbohydrate metabolic process"/>
    <property type="evidence" value="ECO:0007669"/>
    <property type="project" value="InterPro"/>
</dbReference>
<gene>
    <name evidence="1" type="ORF">HKBW3S34_01934</name>
    <name evidence="2" type="ORF">HKBW3S44_01353</name>
</gene>
<evidence type="ECO:0000313" key="4">
    <source>
        <dbReference type="Proteomes" id="UP000588083"/>
    </source>
</evidence>
<dbReference type="Proteomes" id="UP000588083">
    <property type="component" value="Unassembled WGS sequence"/>
</dbReference>
<dbReference type="EMBL" id="BLRZ01000143">
    <property type="protein sequence ID" value="GFP31015.1"/>
    <property type="molecule type" value="Genomic_DNA"/>
</dbReference>
<evidence type="ECO:0000313" key="1">
    <source>
        <dbReference type="EMBL" id="GFP31015.1"/>
    </source>
</evidence>
<keyword evidence="4" id="KW-1185">Reference proteome</keyword>